<feature type="domain" description="Sugar fermentation stimulation protein C-terminal" evidence="2">
    <location>
        <begin position="92"/>
        <end position="229"/>
    </location>
</feature>
<dbReference type="Gene3D" id="2.40.50.580">
    <property type="match status" value="1"/>
</dbReference>
<comment type="caution">
    <text evidence="4">The sequence shown here is derived from an EMBL/GenBank/DDBJ whole genome shotgun (WGS) entry which is preliminary data.</text>
</comment>
<reference evidence="4" key="1">
    <citation type="journal article" date="2020" name="mSystems">
        <title>Genome- and Community-Level Interaction Insights into Carbon Utilization and Element Cycling Functions of Hydrothermarchaeota in Hydrothermal Sediment.</title>
        <authorList>
            <person name="Zhou Z."/>
            <person name="Liu Y."/>
            <person name="Xu W."/>
            <person name="Pan J."/>
            <person name="Luo Z.H."/>
            <person name="Li M."/>
        </authorList>
    </citation>
    <scope>NUCLEOTIDE SEQUENCE [LARGE SCALE GENOMIC DNA]</scope>
    <source>
        <strain evidence="4">SpSt-456</strain>
    </source>
</reference>
<organism evidence="4">
    <name type="scientific">Desulfacinum infernum</name>
    <dbReference type="NCBI Taxonomy" id="35837"/>
    <lineage>
        <taxon>Bacteria</taxon>
        <taxon>Pseudomonadati</taxon>
        <taxon>Thermodesulfobacteriota</taxon>
        <taxon>Syntrophobacteria</taxon>
        <taxon>Syntrophobacterales</taxon>
        <taxon>Syntrophobacteraceae</taxon>
        <taxon>Desulfacinum</taxon>
    </lineage>
</organism>
<evidence type="ECO:0000313" key="4">
    <source>
        <dbReference type="EMBL" id="HFK98513.1"/>
    </source>
</evidence>
<feature type="domain" description="SfsA N-terminal OB" evidence="3">
    <location>
        <begin position="22"/>
        <end position="89"/>
    </location>
</feature>
<sequence>MLEARLQTVRVNLTELIPAVFLRRPNRFLAEVLMEDGRRERVHCPNSGSMKGCLEEGAPVRLSRAPAGRVRTTAYTWEMIAIKGGWVGINTQVPNELAAQAAQKRALPLFRDATAVHREVPAGNHTRMDLRVETPSGPLWVEVKNVTLVEDGTAFFPDAVTARGTKHLDVLVDRVRCGEQAAMVYVVQRTDARRFAPAAHIDPVYAERLRWARGEGVGVCVVQARVSPEAIVLERFLPFA</sequence>
<dbReference type="GO" id="GO:0003677">
    <property type="term" value="F:DNA binding"/>
    <property type="evidence" value="ECO:0007669"/>
    <property type="project" value="InterPro"/>
</dbReference>
<dbReference type="NCBIfam" id="TIGR00230">
    <property type="entry name" value="sfsA"/>
    <property type="match status" value="1"/>
</dbReference>
<dbReference type="AlphaFoldDB" id="A0A832EKU9"/>
<proteinExistence type="inferred from homology"/>
<comment type="similarity">
    <text evidence="1">Belongs to the SfsA family.</text>
</comment>
<dbReference type="PANTHER" id="PTHR30545">
    <property type="entry name" value="SUGAR FERMENTATION STIMULATION PROTEIN A"/>
    <property type="match status" value="1"/>
</dbReference>
<dbReference type="InterPro" id="IPR041465">
    <property type="entry name" value="SfsA_N"/>
</dbReference>
<dbReference type="InterPro" id="IPR005224">
    <property type="entry name" value="SfsA"/>
</dbReference>
<evidence type="ECO:0000256" key="1">
    <source>
        <dbReference type="HAMAP-Rule" id="MF_00095"/>
    </source>
</evidence>
<evidence type="ECO:0000259" key="2">
    <source>
        <dbReference type="Pfam" id="PF03749"/>
    </source>
</evidence>
<dbReference type="EMBL" id="DSTK01000040">
    <property type="protein sequence ID" value="HFK98513.1"/>
    <property type="molecule type" value="Genomic_DNA"/>
</dbReference>
<dbReference type="CDD" id="cd22359">
    <property type="entry name" value="SfsA-like_bacterial"/>
    <property type="match status" value="1"/>
</dbReference>
<dbReference type="Gene3D" id="3.40.1350.60">
    <property type="match status" value="1"/>
</dbReference>
<dbReference type="Pfam" id="PF03749">
    <property type="entry name" value="SfsA"/>
    <property type="match status" value="1"/>
</dbReference>
<dbReference type="Pfam" id="PF17746">
    <property type="entry name" value="SfsA_N"/>
    <property type="match status" value="1"/>
</dbReference>
<accession>A0A832EKU9</accession>
<dbReference type="InterPro" id="IPR040452">
    <property type="entry name" value="SfsA_C"/>
</dbReference>
<protein>
    <recommendedName>
        <fullName evidence="1">Sugar fermentation stimulation protein homolog</fullName>
    </recommendedName>
</protein>
<name>A0A832EKU9_9BACT</name>
<gene>
    <name evidence="1 4" type="primary">sfsA</name>
    <name evidence="4" type="ORF">ENS06_14465</name>
</gene>
<dbReference type="PANTHER" id="PTHR30545:SF2">
    <property type="entry name" value="SUGAR FERMENTATION STIMULATION PROTEIN A"/>
    <property type="match status" value="1"/>
</dbReference>
<dbReference type="HAMAP" id="MF_00095">
    <property type="entry name" value="SfsA"/>
    <property type="match status" value="1"/>
</dbReference>
<evidence type="ECO:0000259" key="3">
    <source>
        <dbReference type="Pfam" id="PF17746"/>
    </source>
</evidence>